<keyword evidence="2" id="KW-1185">Reference proteome</keyword>
<evidence type="ECO:0000313" key="2">
    <source>
        <dbReference type="Proteomes" id="UP000821845"/>
    </source>
</evidence>
<sequence length="204" mass="23195">MLSAAGHWHKKRPPSRQGRLAPRSQTKKRRTIRLRRSFSTSGRIRQGEVPRTRTRGQIKQSGPPATHRSVSDRTNFDGPEQERGERDGSYRPDGRQRHARDVGPDDDDDRLSRSAARRHARLDIRTGTVKSARRRRCDLDGFDRFQESALRGCHAERTTAILVGRRDLLRAVVRVNRRGTVWSEMRAEPFDKSTPGTVGGSPSL</sequence>
<dbReference type="Proteomes" id="UP000821845">
    <property type="component" value="Chromosome 3"/>
</dbReference>
<comment type="caution">
    <text evidence="1">The sequence shown here is derived from an EMBL/GenBank/DDBJ whole genome shotgun (WGS) entry which is preliminary data.</text>
</comment>
<proteinExistence type="predicted"/>
<dbReference type="EMBL" id="CM023483">
    <property type="protein sequence ID" value="KAH6935314.1"/>
    <property type="molecule type" value="Genomic_DNA"/>
</dbReference>
<name>A0ACB7SNG2_HYAAI</name>
<accession>A0ACB7SNG2</accession>
<protein>
    <submittedName>
        <fullName evidence="1">Uncharacterized protein</fullName>
    </submittedName>
</protein>
<reference evidence="1" key="1">
    <citation type="submission" date="2020-05" db="EMBL/GenBank/DDBJ databases">
        <title>Large-scale comparative analyses of tick genomes elucidate their genetic diversity and vector capacities.</title>
        <authorList>
            <person name="Jia N."/>
            <person name="Wang J."/>
            <person name="Shi W."/>
            <person name="Du L."/>
            <person name="Sun Y."/>
            <person name="Zhan W."/>
            <person name="Jiang J."/>
            <person name="Wang Q."/>
            <person name="Zhang B."/>
            <person name="Ji P."/>
            <person name="Sakyi L.B."/>
            <person name="Cui X."/>
            <person name="Yuan T."/>
            <person name="Jiang B."/>
            <person name="Yang W."/>
            <person name="Lam T.T.-Y."/>
            <person name="Chang Q."/>
            <person name="Ding S."/>
            <person name="Wang X."/>
            <person name="Zhu J."/>
            <person name="Ruan X."/>
            <person name="Zhao L."/>
            <person name="Wei J."/>
            <person name="Que T."/>
            <person name="Du C."/>
            <person name="Cheng J."/>
            <person name="Dai P."/>
            <person name="Han X."/>
            <person name="Huang E."/>
            <person name="Gao Y."/>
            <person name="Liu J."/>
            <person name="Shao H."/>
            <person name="Ye R."/>
            <person name="Li L."/>
            <person name="Wei W."/>
            <person name="Wang X."/>
            <person name="Wang C."/>
            <person name="Yang T."/>
            <person name="Huo Q."/>
            <person name="Li W."/>
            <person name="Guo W."/>
            <person name="Chen H."/>
            <person name="Zhou L."/>
            <person name="Ni X."/>
            <person name="Tian J."/>
            <person name="Zhou Y."/>
            <person name="Sheng Y."/>
            <person name="Liu T."/>
            <person name="Pan Y."/>
            <person name="Xia L."/>
            <person name="Li J."/>
            <person name="Zhao F."/>
            <person name="Cao W."/>
        </authorList>
    </citation>
    <scope>NUCLEOTIDE SEQUENCE</scope>
    <source>
        <strain evidence="1">Hyas-2018</strain>
    </source>
</reference>
<gene>
    <name evidence="1" type="ORF">HPB50_005066</name>
</gene>
<evidence type="ECO:0000313" key="1">
    <source>
        <dbReference type="EMBL" id="KAH6935314.1"/>
    </source>
</evidence>
<organism evidence="1 2">
    <name type="scientific">Hyalomma asiaticum</name>
    <name type="common">Tick</name>
    <dbReference type="NCBI Taxonomy" id="266040"/>
    <lineage>
        <taxon>Eukaryota</taxon>
        <taxon>Metazoa</taxon>
        <taxon>Ecdysozoa</taxon>
        <taxon>Arthropoda</taxon>
        <taxon>Chelicerata</taxon>
        <taxon>Arachnida</taxon>
        <taxon>Acari</taxon>
        <taxon>Parasitiformes</taxon>
        <taxon>Ixodida</taxon>
        <taxon>Ixodoidea</taxon>
        <taxon>Ixodidae</taxon>
        <taxon>Hyalomminae</taxon>
        <taxon>Hyalomma</taxon>
    </lineage>
</organism>